<dbReference type="AlphaFoldDB" id="A0A8C7CPT2"/>
<sequence length="341" mass="38665">MFCSSCLYKAPHGYMPDMDLLRVSETYANFSPLTAPLVTTMEMSADVPLVESAFGPVQAGSVLSYQLPQPKTREIVKIADAPSPLILPLDGNRLQSSQCAYVLSHQGQFQVKALETTYKMSHKVKVATREQSSSPEWHQLRKMRITSSRFREVCHVRGETSADRLAERMFKGSGVQTVEMKRGLAMEPVAVQEYCTLKNVIFFPCGFVVHPDAPWLGSSPDGIIFDPSVRPHFALLEVKCPNVQSYVDCLYLRIQNGELKLKRFHAYYWQVQGQILLTGCSWCDFVICTQEDILVERISKDLQVSKNIREKVEHFYFYHYLQKCLSHLNGSPAWVPSLVVS</sequence>
<evidence type="ECO:0000313" key="2">
    <source>
        <dbReference type="Ensembl" id="ENSOKIP00005002474.1"/>
    </source>
</evidence>
<evidence type="ECO:0000259" key="1">
    <source>
        <dbReference type="Pfam" id="PF09588"/>
    </source>
</evidence>
<dbReference type="Proteomes" id="UP000694557">
    <property type="component" value="Unassembled WGS sequence"/>
</dbReference>
<dbReference type="Gene3D" id="3.90.320.10">
    <property type="match status" value="1"/>
</dbReference>
<dbReference type="GeneTree" id="ENSGT01030000234959"/>
<protein>
    <recommendedName>
        <fullName evidence="1">YqaJ viral recombinase domain-containing protein</fullName>
    </recommendedName>
</protein>
<accession>A0A8C7CPT2</accession>
<keyword evidence="3" id="KW-1185">Reference proteome</keyword>
<dbReference type="GO" id="GO:0006281">
    <property type="term" value="P:DNA repair"/>
    <property type="evidence" value="ECO:0007669"/>
    <property type="project" value="UniProtKB-ARBA"/>
</dbReference>
<dbReference type="Pfam" id="PF09588">
    <property type="entry name" value="YqaJ"/>
    <property type="match status" value="1"/>
</dbReference>
<name>A0A8C7CPT2_ONCKI</name>
<reference evidence="2" key="2">
    <citation type="submission" date="2025-09" db="UniProtKB">
        <authorList>
            <consortium name="Ensembl"/>
        </authorList>
    </citation>
    <scope>IDENTIFICATION</scope>
</reference>
<dbReference type="PANTHER" id="PTHR46609">
    <property type="entry name" value="EXONUCLEASE, PHAGE-TYPE/RECB, C-TERMINAL DOMAIN-CONTAINING PROTEIN"/>
    <property type="match status" value="1"/>
</dbReference>
<feature type="domain" description="YqaJ viral recombinase" evidence="1">
    <location>
        <begin position="136"/>
        <end position="280"/>
    </location>
</feature>
<organism evidence="2 3">
    <name type="scientific">Oncorhynchus kisutch</name>
    <name type="common">Coho salmon</name>
    <name type="synonym">Salmo kisutch</name>
    <dbReference type="NCBI Taxonomy" id="8019"/>
    <lineage>
        <taxon>Eukaryota</taxon>
        <taxon>Metazoa</taxon>
        <taxon>Chordata</taxon>
        <taxon>Craniata</taxon>
        <taxon>Vertebrata</taxon>
        <taxon>Euteleostomi</taxon>
        <taxon>Actinopterygii</taxon>
        <taxon>Neopterygii</taxon>
        <taxon>Teleostei</taxon>
        <taxon>Protacanthopterygii</taxon>
        <taxon>Salmoniformes</taxon>
        <taxon>Salmonidae</taxon>
        <taxon>Salmoninae</taxon>
        <taxon>Oncorhynchus</taxon>
    </lineage>
</organism>
<proteinExistence type="predicted"/>
<dbReference type="CDD" id="cd22343">
    <property type="entry name" value="PDDEXK_lambda_exonuclease-like"/>
    <property type="match status" value="1"/>
</dbReference>
<dbReference type="SUPFAM" id="SSF52980">
    <property type="entry name" value="Restriction endonuclease-like"/>
    <property type="match status" value="1"/>
</dbReference>
<dbReference type="InterPro" id="IPR011335">
    <property type="entry name" value="Restrct_endonuc-II-like"/>
</dbReference>
<dbReference type="InterPro" id="IPR051703">
    <property type="entry name" value="NF-kappa-B_Signaling_Reg"/>
</dbReference>
<dbReference type="Ensembl" id="ENSOKIT00005002602.1">
    <property type="protein sequence ID" value="ENSOKIP00005002474.1"/>
    <property type="gene ID" value="ENSOKIG00005001194.1"/>
</dbReference>
<dbReference type="PANTHER" id="PTHR46609:SF7">
    <property type="match status" value="1"/>
</dbReference>
<reference evidence="2" key="1">
    <citation type="submission" date="2025-08" db="UniProtKB">
        <authorList>
            <consortium name="Ensembl"/>
        </authorList>
    </citation>
    <scope>IDENTIFICATION</scope>
</reference>
<evidence type="ECO:0000313" key="3">
    <source>
        <dbReference type="Proteomes" id="UP000694557"/>
    </source>
</evidence>
<dbReference type="InterPro" id="IPR019080">
    <property type="entry name" value="YqaJ_viral_recombinase"/>
</dbReference>
<dbReference type="InterPro" id="IPR011604">
    <property type="entry name" value="PDDEXK-like_dom_sf"/>
</dbReference>